<keyword evidence="1" id="KW-0472">Membrane</keyword>
<dbReference type="STRING" id="910347.SAMN05421773_111221"/>
<evidence type="ECO:0000313" key="2">
    <source>
        <dbReference type="EMBL" id="SFD24123.1"/>
    </source>
</evidence>
<evidence type="ECO:0000313" key="3">
    <source>
        <dbReference type="Proteomes" id="UP000199207"/>
    </source>
</evidence>
<evidence type="ECO:0008006" key="4">
    <source>
        <dbReference type="Google" id="ProtNLM"/>
    </source>
</evidence>
<gene>
    <name evidence="2" type="ORF">SAMN05421773_111221</name>
</gene>
<keyword evidence="1" id="KW-0812">Transmembrane</keyword>
<accession>A0A1I1QXY1</accession>
<keyword evidence="3" id="KW-1185">Reference proteome</keyword>
<feature type="transmembrane region" description="Helical" evidence="1">
    <location>
        <begin position="99"/>
        <end position="122"/>
    </location>
</feature>
<protein>
    <recommendedName>
        <fullName evidence="4">Integral membrane protein</fullName>
    </recommendedName>
</protein>
<dbReference type="Pfam" id="PF19853">
    <property type="entry name" value="DUF6328"/>
    <property type="match status" value="1"/>
</dbReference>
<dbReference type="InterPro" id="IPR046291">
    <property type="entry name" value="DUF6328"/>
</dbReference>
<name>A0A1I1QXY1_9ACTN</name>
<dbReference type="OrthoDB" id="3625784at2"/>
<sequence length="160" mass="17828">MVAYGRNETPEQRADRRWNELLQEVRVAQTGVQILLAFLLTAAFAPRFTELTQNEVRLYVLTLMLGAGSTGALIAPVVLHRFVTGRRLKPETVEWASKLTIIGLFLLLCTVVCAMLLVSLFVLESSAAYWVVGGVTLWFALCWFSLPVYALLRHSRTAGS</sequence>
<feature type="transmembrane region" description="Helical" evidence="1">
    <location>
        <begin position="58"/>
        <end position="79"/>
    </location>
</feature>
<dbReference type="EMBL" id="FOLM01000011">
    <property type="protein sequence ID" value="SFD24123.1"/>
    <property type="molecule type" value="Genomic_DNA"/>
</dbReference>
<organism evidence="2 3">
    <name type="scientific">Streptomyces aidingensis</name>
    <dbReference type="NCBI Taxonomy" id="910347"/>
    <lineage>
        <taxon>Bacteria</taxon>
        <taxon>Bacillati</taxon>
        <taxon>Actinomycetota</taxon>
        <taxon>Actinomycetes</taxon>
        <taxon>Kitasatosporales</taxon>
        <taxon>Streptomycetaceae</taxon>
        <taxon>Streptomyces</taxon>
    </lineage>
</organism>
<dbReference type="Proteomes" id="UP000199207">
    <property type="component" value="Unassembled WGS sequence"/>
</dbReference>
<feature type="transmembrane region" description="Helical" evidence="1">
    <location>
        <begin position="27"/>
        <end position="46"/>
    </location>
</feature>
<dbReference type="AlphaFoldDB" id="A0A1I1QXY1"/>
<proteinExistence type="predicted"/>
<dbReference type="RefSeq" id="WP_093840268.1">
    <property type="nucleotide sequence ID" value="NZ_FOLM01000011.1"/>
</dbReference>
<evidence type="ECO:0000256" key="1">
    <source>
        <dbReference type="SAM" id="Phobius"/>
    </source>
</evidence>
<feature type="transmembrane region" description="Helical" evidence="1">
    <location>
        <begin position="128"/>
        <end position="152"/>
    </location>
</feature>
<keyword evidence="1" id="KW-1133">Transmembrane helix</keyword>
<reference evidence="2 3" key="1">
    <citation type="submission" date="2016-10" db="EMBL/GenBank/DDBJ databases">
        <authorList>
            <person name="de Groot N.N."/>
        </authorList>
    </citation>
    <scope>NUCLEOTIDE SEQUENCE [LARGE SCALE GENOMIC DNA]</scope>
    <source>
        <strain evidence="2 3">CGMCC 4.5739</strain>
    </source>
</reference>